<dbReference type="Proteomes" id="UP000644610">
    <property type="component" value="Unassembled WGS sequence"/>
</dbReference>
<organism evidence="2 3">
    <name type="scientific">Planotetraspora silvatica</name>
    <dbReference type="NCBI Taxonomy" id="234614"/>
    <lineage>
        <taxon>Bacteria</taxon>
        <taxon>Bacillati</taxon>
        <taxon>Actinomycetota</taxon>
        <taxon>Actinomycetes</taxon>
        <taxon>Streptosporangiales</taxon>
        <taxon>Streptosporangiaceae</taxon>
        <taxon>Planotetraspora</taxon>
    </lineage>
</organism>
<sequence length="133" mass="14640">MGGTIVTYVDPPAPVPMQPGEMPPTPSGTDLLSPGGQPTAWVFNPEYQRLVDLWLQVVPLMDRLTGALDKPYERARSRDVWDAPVAERYVHDLAEWRGRLGMYRQAVLTSISDEAADTPRWVPGGVGAPHAFS</sequence>
<feature type="compositionally biased region" description="Pro residues" evidence="1">
    <location>
        <begin position="11"/>
        <end position="26"/>
    </location>
</feature>
<proteinExistence type="predicted"/>
<comment type="caution">
    <text evidence="2">The sequence shown here is derived from an EMBL/GenBank/DDBJ whole genome shotgun (WGS) entry which is preliminary data.</text>
</comment>
<feature type="region of interest" description="Disordered" evidence="1">
    <location>
        <begin position="9"/>
        <end position="29"/>
    </location>
</feature>
<dbReference type="RefSeq" id="WP_203973470.1">
    <property type="nucleotide sequence ID" value="NZ_BAAAKY010000044.1"/>
</dbReference>
<accession>A0A8J3UK26</accession>
<keyword evidence="3" id="KW-1185">Reference proteome</keyword>
<evidence type="ECO:0000313" key="3">
    <source>
        <dbReference type="Proteomes" id="UP000644610"/>
    </source>
</evidence>
<gene>
    <name evidence="2" type="ORF">Psi02_23640</name>
</gene>
<evidence type="ECO:0000313" key="2">
    <source>
        <dbReference type="EMBL" id="GII45940.1"/>
    </source>
</evidence>
<dbReference type="AlphaFoldDB" id="A0A8J3UK26"/>
<evidence type="ECO:0000256" key="1">
    <source>
        <dbReference type="SAM" id="MobiDB-lite"/>
    </source>
</evidence>
<protein>
    <submittedName>
        <fullName evidence="2">Uncharacterized protein</fullName>
    </submittedName>
</protein>
<reference evidence="2" key="1">
    <citation type="submission" date="2021-01" db="EMBL/GenBank/DDBJ databases">
        <title>Whole genome shotgun sequence of Planotetraspora silvatica NBRC 100141.</title>
        <authorList>
            <person name="Komaki H."/>
            <person name="Tamura T."/>
        </authorList>
    </citation>
    <scope>NUCLEOTIDE SEQUENCE</scope>
    <source>
        <strain evidence="2">NBRC 100141</strain>
    </source>
</reference>
<dbReference type="EMBL" id="BOOQ01000013">
    <property type="protein sequence ID" value="GII45940.1"/>
    <property type="molecule type" value="Genomic_DNA"/>
</dbReference>
<name>A0A8J3UK26_9ACTN</name>